<keyword evidence="1" id="KW-1133">Transmembrane helix</keyword>
<accession>A0A1M5RSZ4</accession>
<evidence type="ECO:0000313" key="3">
    <source>
        <dbReference type="Proteomes" id="UP000190675"/>
    </source>
</evidence>
<organism evidence="2 3">
    <name type="scientific">Bradyrhizobium erythrophlei</name>
    <dbReference type="NCBI Taxonomy" id="1437360"/>
    <lineage>
        <taxon>Bacteria</taxon>
        <taxon>Pseudomonadati</taxon>
        <taxon>Pseudomonadota</taxon>
        <taxon>Alphaproteobacteria</taxon>
        <taxon>Hyphomicrobiales</taxon>
        <taxon>Nitrobacteraceae</taxon>
        <taxon>Bradyrhizobium</taxon>
    </lineage>
</organism>
<evidence type="ECO:0008006" key="4">
    <source>
        <dbReference type="Google" id="ProtNLM"/>
    </source>
</evidence>
<dbReference type="AlphaFoldDB" id="A0A1M5RSZ4"/>
<evidence type="ECO:0000313" key="2">
    <source>
        <dbReference type="EMBL" id="SHH29271.1"/>
    </source>
</evidence>
<reference evidence="2 3" key="1">
    <citation type="submission" date="2016-11" db="EMBL/GenBank/DDBJ databases">
        <authorList>
            <person name="Jaros S."/>
            <person name="Januszkiewicz K."/>
            <person name="Wedrychowicz H."/>
        </authorList>
    </citation>
    <scope>NUCLEOTIDE SEQUENCE [LARGE SCALE GENOMIC DNA]</scope>
    <source>
        <strain evidence="2 3">GAS242</strain>
    </source>
</reference>
<dbReference type="OrthoDB" id="8003659at2"/>
<feature type="transmembrane region" description="Helical" evidence="1">
    <location>
        <begin position="12"/>
        <end position="31"/>
    </location>
</feature>
<sequence>MRRTKGQKVFPADYVFGAAIGLVVGSNLYLGPHIKGERVAMQWGLTDRPTWYAPKWVALWGMVVFMLAIRLLVELASTYAPQSLHQAELGIAGFSVVLTAAHIFVLKMAEEAI</sequence>
<dbReference type="Proteomes" id="UP000190675">
    <property type="component" value="Chromosome I"/>
</dbReference>
<protein>
    <recommendedName>
        <fullName evidence="4">DUF1648 domain-containing protein</fullName>
    </recommendedName>
</protein>
<keyword evidence="1" id="KW-0472">Membrane</keyword>
<gene>
    <name evidence="2" type="ORF">SAMN05444169_6740</name>
</gene>
<feature type="transmembrane region" description="Helical" evidence="1">
    <location>
        <begin position="85"/>
        <end position="105"/>
    </location>
</feature>
<feature type="transmembrane region" description="Helical" evidence="1">
    <location>
        <begin position="51"/>
        <end position="73"/>
    </location>
</feature>
<dbReference type="EMBL" id="LT670818">
    <property type="protein sequence ID" value="SHH29271.1"/>
    <property type="molecule type" value="Genomic_DNA"/>
</dbReference>
<dbReference type="RefSeq" id="WP_154073575.1">
    <property type="nucleotide sequence ID" value="NZ_LT670818.1"/>
</dbReference>
<proteinExistence type="predicted"/>
<keyword evidence="1" id="KW-0812">Transmembrane</keyword>
<name>A0A1M5RSZ4_9BRAD</name>
<evidence type="ECO:0000256" key="1">
    <source>
        <dbReference type="SAM" id="Phobius"/>
    </source>
</evidence>